<evidence type="ECO:0008006" key="4">
    <source>
        <dbReference type="Google" id="ProtNLM"/>
    </source>
</evidence>
<dbReference type="Proteomes" id="UP000305109">
    <property type="component" value="Unassembled WGS sequence"/>
</dbReference>
<feature type="transmembrane region" description="Helical" evidence="1">
    <location>
        <begin position="49"/>
        <end position="68"/>
    </location>
</feature>
<feature type="transmembrane region" description="Helical" evidence="1">
    <location>
        <begin position="151"/>
        <end position="172"/>
    </location>
</feature>
<evidence type="ECO:0000256" key="1">
    <source>
        <dbReference type="SAM" id="Phobius"/>
    </source>
</evidence>
<dbReference type="EMBL" id="SUMD01000011">
    <property type="protein sequence ID" value="TJZ75426.1"/>
    <property type="molecule type" value="Genomic_DNA"/>
</dbReference>
<name>A0ABY2RFJ4_9NOCA</name>
<evidence type="ECO:0000313" key="2">
    <source>
        <dbReference type="EMBL" id="TJZ75426.1"/>
    </source>
</evidence>
<feature type="transmembrane region" description="Helical" evidence="1">
    <location>
        <begin position="123"/>
        <end position="145"/>
    </location>
</feature>
<comment type="caution">
    <text evidence="2">The sequence shown here is derived from an EMBL/GenBank/DDBJ whole genome shotgun (WGS) entry which is preliminary data.</text>
</comment>
<keyword evidence="1" id="KW-1133">Transmembrane helix</keyword>
<keyword evidence="1" id="KW-0812">Transmembrane</keyword>
<feature type="transmembrane region" description="Helical" evidence="1">
    <location>
        <begin position="20"/>
        <end position="37"/>
    </location>
</feature>
<evidence type="ECO:0000313" key="3">
    <source>
        <dbReference type="Proteomes" id="UP000305109"/>
    </source>
</evidence>
<feature type="transmembrane region" description="Helical" evidence="1">
    <location>
        <begin position="80"/>
        <end position="102"/>
    </location>
</feature>
<accession>A0ABY2RFJ4</accession>
<proteinExistence type="predicted"/>
<organism evidence="2 3">
    <name type="scientific">Rhodococcus oryzae</name>
    <dbReference type="NCBI Taxonomy" id="2571143"/>
    <lineage>
        <taxon>Bacteria</taxon>
        <taxon>Bacillati</taxon>
        <taxon>Actinomycetota</taxon>
        <taxon>Actinomycetes</taxon>
        <taxon>Mycobacteriales</taxon>
        <taxon>Nocardiaceae</taxon>
        <taxon>Rhodococcus</taxon>
    </lineage>
</organism>
<keyword evidence="3" id="KW-1185">Reference proteome</keyword>
<reference evidence="2 3" key="1">
    <citation type="submission" date="2019-04" db="EMBL/GenBank/DDBJ databases">
        <title>Rhodococcus oryzae sp. nov., a novel actinomycete isolated from rhizosphere soil of rice (Oryza sativa L.).</title>
        <authorList>
            <person name="Li C."/>
        </authorList>
    </citation>
    <scope>NUCLEOTIDE SEQUENCE [LARGE SCALE GENOMIC DNA]</scope>
    <source>
        <strain evidence="2 3">NEAU-CX67</strain>
    </source>
</reference>
<sequence>MTYLRTFAPWIVYAVIPSQHWQWSAVIALVIALAGIAQQIRAGQRWDALIIDIGSAVFFTALTVLALTDPDTALHPYMPAISSGVLALIAGVSLLVRVPFTLPIAKQTTPQEFWDQPMFIRTAYILTSVWTASFAIGCIALTALAHSSSGLRTTVQVLAFVVPVVFTLRYVAHIRAKAKLLGQPAA</sequence>
<dbReference type="RefSeq" id="WP_136911544.1">
    <property type="nucleotide sequence ID" value="NZ_SUMD01000011.1"/>
</dbReference>
<gene>
    <name evidence="2" type="ORF">FCG67_20785</name>
</gene>
<keyword evidence="1" id="KW-0472">Membrane</keyword>
<protein>
    <recommendedName>
        <fullName evidence="4">DUF3159 domain-containing protein</fullName>
    </recommendedName>
</protein>